<reference evidence="1 2" key="2">
    <citation type="journal article" date="2022" name="Mol. Ecol. Resour.">
        <title>The genomes of chicory, endive, great burdock and yacon provide insights into Asteraceae paleo-polyploidization history and plant inulin production.</title>
        <authorList>
            <person name="Fan W."/>
            <person name="Wang S."/>
            <person name="Wang H."/>
            <person name="Wang A."/>
            <person name="Jiang F."/>
            <person name="Liu H."/>
            <person name="Zhao H."/>
            <person name="Xu D."/>
            <person name="Zhang Y."/>
        </authorList>
    </citation>
    <scope>NUCLEOTIDE SEQUENCE [LARGE SCALE GENOMIC DNA]</scope>
    <source>
        <strain evidence="2">cv. Niubang</strain>
    </source>
</reference>
<name>A0ACB9ELD8_ARCLA</name>
<dbReference type="EMBL" id="CM042048">
    <property type="protein sequence ID" value="KAI3759281.1"/>
    <property type="molecule type" value="Genomic_DNA"/>
</dbReference>
<evidence type="ECO:0000313" key="1">
    <source>
        <dbReference type="EMBL" id="KAI3759281.1"/>
    </source>
</evidence>
<gene>
    <name evidence="1" type="ORF">L6452_06976</name>
</gene>
<comment type="caution">
    <text evidence="1">The sequence shown here is derived from an EMBL/GenBank/DDBJ whole genome shotgun (WGS) entry which is preliminary data.</text>
</comment>
<proteinExistence type="predicted"/>
<evidence type="ECO:0000313" key="2">
    <source>
        <dbReference type="Proteomes" id="UP001055879"/>
    </source>
</evidence>
<protein>
    <submittedName>
        <fullName evidence="1">Uncharacterized protein</fullName>
    </submittedName>
</protein>
<dbReference type="Proteomes" id="UP001055879">
    <property type="component" value="Linkage Group LG02"/>
</dbReference>
<keyword evidence="2" id="KW-1185">Reference proteome</keyword>
<sequence>MLSPPLGYPPRCSSSYMANQDSKKTYTKEAPIEGAQVKRRHIRWYPHAEETGATEVYPETPLSSSVSTRVLLSLILSYGLVSVYRKRYYSSSLICIPLSVSSLCSKQTFVTLRLRKKFIKHHRLMSNNFAL</sequence>
<accession>A0ACB9ELD8</accession>
<organism evidence="1 2">
    <name type="scientific">Arctium lappa</name>
    <name type="common">Greater burdock</name>
    <name type="synonym">Lappa major</name>
    <dbReference type="NCBI Taxonomy" id="4217"/>
    <lineage>
        <taxon>Eukaryota</taxon>
        <taxon>Viridiplantae</taxon>
        <taxon>Streptophyta</taxon>
        <taxon>Embryophyta</taxon>
        <taxon>Tracheophyta</taxon>
        <taxon>Spermatophyta</taxon>
        <taxon>Magnoliopsida</taxon>
        <taxon>eudicotyledons</taxon>
        <taxon>Gunneridae</taxon>
        <taxon>Pentapetalae</taxon>
        <taxon>asterids</taxon>
        <taxon>campanulids</taxon>
        <taxon>Asterales</taxon>
        <taxon>Asteraceae</taxon>
        <taxon>Carduoideae</taxon>
        <taxon>Cardueae</taxon>
        <taxon>Arctiinae</taxon>
        <taxon>Arctium</taxon>
    </lineage>
</organism>
<reference evidence="2" key="1">
    <citation type="journal article" date="2022" name="Mol. Ecol. Resour.">
        <title>The genomes of chicory, endive, great burdock and yacon provide insights into Asteraceae palaeo-polyploidization history and plant inulin production.</title>
        <authorList>
            <person name="Fan W."/>
            <person name="Wang S."/>
            <person name="Wang H."/>
            <person name="Wang A."/>
            <person name="Jiang F."/>
            <person name="Liu H."/>
            <person name="Zhao H."/>
            <person name="Xu D."/>
            <person name="Zhang Y."/>
        </authorList>
    </citation>
    <scope>NUCLEOTIDE SEQUENCE [LARGE SCALE GENOMIC DNA]</scope>
    <source>
        <strain evidence="2">cv. Niubang</strain>
    </source>
</reference>